<keyword evidence="1" id="KW-0175">Coiled coil</keyword>
<evidence type="ECO:0000256" key="1">
    <source>
        <dbReference type="SAM" id="Coils"/>
    </source>
</evidence>
<comment type="caution">
    <text evidence="2">The sequence shown here is derived from an EMBL/GenBank/DDBJ whole genome shotgun (WGS) entry which is preliminary data.</text>
</comment>
<dbReference type="AlphaFoldDB" id="A0A8H3CKW2"/>
<protein>
    <submittedName>
        <fullName evidence="2">Uncharacterized protein</fullName>
    </submittedName>
</protein>
<evidence type="ECO:0000313" key="2">
    <source>
        <dbReference type="EMBL" id="CAE6487273.1"/>
    </source>
</evidence>
<proteinExistence type="predicted"/>
<dbReference type="Proteomes" id="UP000663831">
    <property type="component" value="Unassembled WGS sequence"/>
</dbReference>
<organism evidence="2 3">
    <name type="scientific">Rhizoctonia solani</name>
    <dbReference type="NCBI Taxonomy" id="456999"/>
    <lineage>
        <taxon>Eukaryota</taxon>
        <taxon>Fungi</taxon>
        <taxon>Dikarya</taxon>
        <taxon>Basidiomycota</taxon>
        <taxon>Agaricomycotina</taxon>
        <taxon>Agaricomycetes</taxon>
        <taxon>Cantharellales</taxon>
        <taxon>Ceratobasidiaceae</taxon>
        <taxon>Rhizoctonia</taxon>
    </lineage>
</organism>
<evidence type="ECO:0000313" key="3">
    <source>
        <dbReference type="Proteomes" id="UP000663831"/>
    </source>
</evidence>
<gene>
    <name evidence="2" type="ORF">RDB_LOCUS105190</name>
</gene>
<sequence>MPLTFRFLPQFLRKMSKVSPNSELSIVPYNKYIFPLTVVKPMKSATNINKPYLPNELLELILHDPYAVDTIGTIHVTNISYYKVSGEAEHEYLVLQVEDDQGRFRNYLKLDRCPQPGQELPAPRVWLGPEKNWLDIVQEDQPIETPEENSERVPPVQGLDNRSVSASSSVGFMDKRPAQDSFLVSGLGLSSLYQDKLALLASVKFTKHRPVLEELVVLAQVVSANQPRYELFRTQCYWYAFTIWEVLKLNFSESAEWPEIDGAGKNGAMPWVEWHKRTLPVDKRVQITHLHADLAAKACIAWAEFKEQSDKGQQSYGAQATQVRLQKAEEQRVHAEEECVRAEKEVANLQRENEKLRRRLQSMGVTPT</sequence>
<reference evidence="2" key="1">
    <citation type="submission" date="2021-01" db="EMBL/GenBank/DDBJ databases">
        <authorList>
            <person name="Kaushik A."/>
        </authorList>
    </citation>
    <scope>NUCLEOTIDE SEQUENCE</scope>
    <source>
        <strain evidence="2">AG3-1AP</strain>
    </source>
</reference>
<feature type="coiled-coil region" evidence="1">
    <location>
        <begin position="318"/>
        <end position="366"/>
    </location>
</feature>
<accession>A0A8H3CKW2</accession>
<dbReference type="OrthoDB" id="3243781at2759"/>
<dbReference type="EMBL" id="CAJMWV010003747">
    <property type="protein sequence ID" value="CAE6487273.1"/>
    <property type="molecule type" value="Genomic_DNA"/>
</dbReference>
<name>A0A8H3CKW2_9AGAM</name>